<comment type="caution">
    <text evidence="1">The sequence shown here is derived from an EMBL/GenBank/DDBJ whole genome shotgun (WGS) entry which is preliminary data.</text>
</comment>
<organism evidence="1 2">
    <name type="scientific">Yoonia maricola</name>
    <dbReference type="NCBI Taxonomy" id="420999"/>
    <lineage>
        <taxon>Bacteria</taxon>
        <taxon>Pseudomonadati</taxon>
        <taxon>Pseudomonadota</taxon>
        <taxon>Alphaproteobacteria</taxon>
        <taxon>Rhodobacterales</taxon>
        <taxon>Paracoccaceae</taxon>
        <taxon>Yoonia</taxon>
    </lineage>
</organism>
<dbReference type="EMBL" id="PGTY01000001">
    <property type="protein sequence ID" value="PJI91777.1"/>
    <property type="molecule type" value="Genomic_DNA"/>
</dbReference>
<dbReference type="AlphaFoldDB" id="A0A2M8WLH3"/>
<dbReference type="OrthoDB" id="7874985at2"/>
<reference evidence="1 2" key="1">
    <citation type="submission" date="2017-11" db="EMBL/GenBank/DDBJ databases">
        <title>Genomic Encyclopedia of Archaeal and Bacterial Type Strains, Phase II (KMG-II): From Individual Species to Whole Genera.</title>
        <authorList>
            <person name="Goeker M."/>
        </authorList>
    </citation>
    <scope>NUCLEOTIDE SEQUENCE [LARGE SCALE GENOMIC DNA]</scope>
    <source>
        <strain evidence="1 2">DSM 29128</strain>
    </source>
</reference>
<name>A0A2M8WLH3_9RHOB</name>
<dbReference type="RefSeq" id="WP_100366668.1">
    <property type="nucleotide sequence ID" value="NZ_PGTY01000001.1"/>
</dbReference>
<evidence type="ECO:0000313" key="1">
    <source>
        <dbReference type="EMBL" id="PJI91777.1"/>
    </source>
</evidence>
<accession>A0A2M8WLH3</accession>
<proteinExistence type="predicted"/>
<keyword evidence="2" id="KW-1185">Reference proteome</keyword>
<dbReference type="Proteomes" id="UP000228531">
    <property type="component" value="Unassembled WGS sequence"/>
</dbReference>
<evidence type="ECO:0000313" key="2">
    <source>
        <dbReference type="Proteomes" id="UP000228531"/>
    </source>
</evidence>
<sequence length="115" mass="12393">MRWPLITILLTAACSQEANHLGSPFLWPMTGASTVIGNAAYEKRRGEVELIVKSNYEEIKTDIRAGGGPVLTKSMDAAGIAERDRPARIIQLQSDMGLYQTTPGALVTALMVYGG</sequence>
<gene>
    <name evidence="1" type="ORF">BC777_0617</name>
</gene>
<protein>
    <submittedName>
        <fullName evidence="1">Uncharacterized protein</fullName>
    </submittedName>
</protein>